<accession>A0A552UXP0</accession>
<comment type="caution">
    <text evidence="2">The sequence shown here is derived from an EMBL/GenBank/DDBJ whole genome shotgun (WGS) entry which is preliminary data.</text>
</comment>
<reference evidence="2 3" key="1">
    <citation type="submission" date="2019-07" db="EMBL/GenBank/DDBJ databases">
        <title>Flavobacterium sp. nov., isolated from glacier ice.</title>
        <authorList>
            <person name="Liu Q."/>
            <person name="Xin Y.-H."/>
        </authorList>
    </citation>
    <scope>NUCLEOTIDE SEQUENCE [LARGE SCALE GENOMIC DNA]</scope>
    <source>
        <strain evidence="2 3">ZT4R6</strain>
    </source>
</reference>
<dbReference type="OrthoDB" id="686440at2"/>
<keyword evidence="3" id="KW-1185">Reference proteome</keyword>
<dbReference type="AlphaFoldDB" id="A0A552UXP0"/>
<gene>
    <name evidence="2" type="ORF">FMM05_14965</name>
</gene>
<dbReference type="InterPro" id="IPR032578">
    <property type="entry name" value="DUF4919"/>
</dbReference>
<sequence>MKKIFTLLAILLFLGANAQETVKPDYALIEKNIKDKNSPLYYNKLVERYNAADVSLTVEERRHLYYGFAVIDKPIDEVALKETENKLREALHKPSPTLADLDDVVRYTGTLLEAYPFSITMMQYRIYCLKALNRHDEAAKVREQSDIVIDAMLSSGDGNTPENCIHVIDVKNEYELVGILGFEPQGEEYMVSNKYNYVVINKNSYDLPGLFFDTTTAKTVTGLSNAVTGL</sequence>
<feature type="signal peptide" evidence="1">
    <location>
        <begin position="1"/>
        <end position="18"/>
    </location>
</feature>
<dbReference type="Pfam" id="PF16266">
    <property type="entry name" value="DUF4919"/>
    <property type="match status" value="1"/>
</dbReference>
<feature type="chain" id="PRO_5021804735" evidence="1">
    <location>
        <begin position="19"/>
        <end position="230"/>
    </location>
</feature>
<protein>
    <submittedName>
        <fullName evidence="2">DUF4919 domain-containing protein</fullName>
    </submittedName>
</protein>
<organism evidence="2 3">
    <name type="scientific">Flavobacterium zepuense</name>
    <dbReference type="NCBI Taxonomy" id="2593302"/>
    <lineage>
        <taxon>Bacteria</taxon>
        <taxon>Pseudomonadati</taxon>
        <taxon>Bacteroidota</taxon>
        <taxon>Flavobacteriia</taxon>
        <taxon>Flavobacteriales</taxon>
        <taxon>Flavobacteriaceae</taxon>
        <taxon>Flavobacterium</taxon>
    </lineage>
</organism>
<proteinExistence type="predicted"/>
<dbReference type="Proteomes" id="UP000320643">
    <property type="component" value="Unassembled WGS sequence"/>
</dbReference>
<dbReference type="EMBL" id="VJVZ01000010">
    <property type="protein sequence ID" value="TRW22996.1"/>
    <property type="molecule type" value="Genomic_DNA"/>
</dbReference>
<evidence type="ECO:0000313" key="3">
    <source>
        <dbReference type="Proteomes" id="UP000320643"/>
    </source>
</evidence>
<keyword evidence="1" id="KW-0732">Signal</keyword>
<dbReference type="RefSeq" id="WP_143374211.1">
    <property type="nucleotide sequence ID" value="NZ_VJVZ01000010.1"/>
</dbReference>
<name>A0A552UXP0_9FLAO</name>
<evidence type="ECO:0000313" key="2">
    <source>
        <dbReference type="EMBL" id="TRW22996.1"/>
    </source>
</evidence>
<evidence type="ECO:0000256" key="1">
    <source>
        <dbReference type="SAM" id="SignalP"/>
    </source>
</evidence>